<dbReference type="InterPro" id="IPR056755">
    <property type="entry name" value="DSRM_2"/>
</dbReference>
<keyword evidence="10" id="KW-0862">Zinc</keyword>
<dbReference type="SUPFAM" id="SSF52540">
    <property type="entry name" value="P-loop containing nucleoside triphosphate hydrolases"/>
    <property type="match status" value="2"/>
</dbReference>
<dbReference type="EMBL" id="KE148159">
    <property type="protein sequence ID" value="EPE04834.1"/>
    <property type="molecule type" value="Genomic_DNA"/>
</dbReference>
<dbReference type="OrthoDB" id="416741at2759"/>
<protein>
    <recommendedName>
        <fullName evidence="3">Dicer-like protein 1</fullName>
    </recommendedName>
</protein>
<dbReference type="Proteomes" id="UP000016923">
    <property type="component" value="Unassembled WGS sequence"/>
</dbReference>
<evidence type="ECO:0000259" key="23">
    <source>
        <dbReference type="PROSITE" id="PS51327"/>
    </source>
</evidence>
<dbReference type="InterPro" id="IPR038248">
    <property type="entry name" value="Dicer_dimer_sf"/>
</dbReference>
<dbReference type="VEuPathDB" id="FungiDB:F503_06383"/>
<feature type="region of interest" description="Disordered" evidence="18">
    <location>
        <begin position="80"/>
        <end position="111"/>
    </location>
</feature>
<accession>S3BU94</accession>
<dbReference type="GO" id="GO:0030422">
    <property type="term" value="P:siRNA processing"/>
    <property type="evidence" value="ECO:0007669"/>
    <property type="project" value="TreeGrafter"/>
</dbReference>
<dbReference type="GO" id="GO:0046872">
    <property type="term" value="F:metal ion binding"/>
    <property type="evidence" value="ECO:0007669"/>
    <property type="project" value="UniProtKB-KW"/>
</dbReference>
<dbReference type="InterPro" id="IPR027417">
    <property type="entry name" value="P-loop_NTPase"/>
</dbReference>
<dbReference type="GO" id="GO:0005737">
    <property type="term" value="C:cytoplasm"/>
    <property type="evidence" value="ECO:0007669"/>
    <property type="project" value="TreeGrafter"/>
</dbReference>
<dbReference type="PROSITE" id="PS51327">
    <property type="entry name" value="DICER_DSRBF"/>
    <property type="match status" value="1"/>
</dbReference>
<dbReference type="Pfam" id="PF04851">
    <property type="entry name" value="ResIII"/>
    <property type="match status" value="1"/>
</dbReference>
<dbReference type="PROSITE" id="PS51192">
    <property type="entry name" value="HELICASE_ATP_BIND_1"/>
    <property type="match status" value="1"/>
</dbReference>
<evidence type="ECO:0000256" key="9">
    <source>
        <dbReference type="ARBA" id="ARBA00022806"/>
    </source>
</evidence>
<dbReference type="GO" id="GO:0005634">
    <property type="term" value="C:nucleus"/>
    <property type="evidence" value="ECO:0007669"/>
    <property type="project" value="TreeGrafter"/>
</dbReference>
<evidence type="ECO:0000256" key="8">
    <source>
        <dbReference type="ARBA" id="ARBA00022801"/>
    </source>
</evidence>
<evidence type="ECO:0000256" key="16">
    <source>
        <dbReference type="ARBA" id="ARBA00035116"/>
    </source>
</evidence>
<evidence type="ECO:0000256" key="14">
    <source>
        <dbReference type="ARBA" id="ARBA00023118"/>
    </source>
</evidence>
<evidence type="ECO:0000256" key="3">
    <source>
        <dbReference type="ARBA" id="ARBA00020797"/>
    </source>
</evidence>
<feature type="domain" description="Helicase ATP-binding" evidence="21">
    <location>
        <begin position="176"/>
        <end position="362"/>
    </location>
</feature>
<evidence type="ECO:0000256" key="2">
    <source>
        <dbReference type="ARBA" id="ARBA00001946"/>
    </source>
</evidence>
<evidence type="ECO:0000256" key="4">
    <source>
        <dbReference type="ARBA" id="ARBA00022721"/>
    </source>
</evidence>
<feature type="domain" description="Helicase C-terminal" evidence="22">
    <location>
        <begin position="522"/>
        <end position="691"/>
    </location>
</feature>
<dbReference type="HOGENOM" id="CLU_000907_4_3_1"/>
<dbReference type="Pfam" id="PF00636">
    <property type="entry name" value="Ribonuclease_3"/>
    <property type="match status" value="2"/>
</dbReference>
<evidence type="ECO:0000313" key="24">
    <source>
        <dbReference type="EMBL" id="EPE04834.1"/>
    </source>
</evidence>
<evidence type="ECO:0000256" key="11">
    <source>
        <dbReference type="ARBA" id="ARBA00022840"/>
    </source>
</evidence>
<evidence type="ECO:0000256" key="6">
    <source>
        <dbReference type="ARBA" id="ARBA00022737"/>
    </source>
</evidence>
<proteinExistence type="inferred from homology"/>
<dbReference type="PROSITE" id="PS50821">
    <property type="entry name" value="PAZ"/>
    <property type="match status" value="1"/>
</dbReference>
<keyword evidence="8" id="KW-0378">Hydrolase</keyword>
<organism evidence="24 25">
    <name type="scientific">Ophiostoma piceae (strain UAMH 11346)</name>
    <name type="common">Sap stain fungus</name>
    <dbReference type="NCBI Taxonomy" id="1262450"/>
    <lineage>
        <taxon>Eukaryota</taxon>
        <taxon>Fungi</taxon>
        <taxon>Dikarya</taxon>
        <taxon>Ascomycota</taxon>
        <taxon>Pezizomycotina</taxon>
        <taxon>Sordariomycetes</taxon>
        <taxon>Sordariomycetidae</taxon>
        <taxon>Ophiostomatales</taxon>
        <taxon>Ophiostomataceae</taxon>
        <taxon>Ophiostoma</taxon>
    </lineage>
</organism>
<feature type="domain" description="RNase III" evidence="19">
    <location>
        <begin position="1281"/>
        <end position="1444"/>
    </location>
</feature>
<evidence type="ECO:0000256" key="17">
    <source>
        <dbReference type="PROSITE-ProRule" id="PRU00657"/>
    </source>
</evidence>
<keyword evidence="6" id="KW-0677">Repeat</keyword>
<dbReference type="OMA" id="YHVNRMC"/>
<dbReference type="Pfam" id="PF24995">
    <property type="entry name" value="DSRM_2"/>
    <property type="match status" value="1"/>
</dbReference>
<dbReference type="PROSITE" id="PS50142">
    <property type="entry name" value="RNASE_3_2"/>
    <property type="match status" value="1"/>
</dbReference>
<keyword evidence="5" id="KW-0479">Metal-binding</keyword>
<evidence type="ECO:0000259" key="22">
    <source>
        <dbReference type="PROSITE" id="PS51194"/>
    </source>
</evidence>
<dbReference type="SUPFAM" id="SSF69065">
    <property type="entry name" value="RNase III domain-like"/>
    <property type="match status" value="2"/>
</dbReference>
<keyword evidence="25" id="KW-1185">Reference proteome</keyword>
<gene>
    <name evidence="24" type="ORF">F503_06383</name>
</gene>
<dbReference type="Gene3D" id="1.10.1520.10">
    <property type="entry name" value="Ribonuclease III domain"/>
    <property type="match status" value="2"/>
</dbReference>
<dbReference type="GO" id="GO:0004386">
    <property type="term" value="F:helicase activity"/>
    <property type="evidence" value="ECO:0007669"/>
    <property type="project" value="UniProtKB-KW"/>
</dbReference>
<dbReference type="InterPro" id="IPR036389">
    <property type="entry name" value="RNase_III_sf"/>
</dbReference>
<comment type="cofactor">
    <cofactor evidence="2">
        <name>Mg(2+)</name>
        <dbReference type="ChEBI" id="CHEBI:18420"/>
    </cofactor>
</comment>
<dbReference type="GO" id="GO:0050688">
    <property type="term" value="P:regulation of defense response to virus"/>
    <property type="evidence" value="ECO:0007669"/>
    <property type="project" value="UniProtKB-KW"/>
</dbReference>
<dbReference type="PANTHER" id="PTHR14950:SF62">
    <property type="entry name" value="DICER-LIKE PROTEIN 1"/>
    <property type="match status" value="1"/>
</dbReference>
<dbReference type="Pfam" id="PF00271">
    <property type="entry name" value="Helicase_C"/>
    <property type="match status" value="1"/>
</dbReference>
<dbReference type="CDD" id="cd18034">
    <property type="entry name" value="DEXHc_dicer"/>
    <property type="match status" value="1"/>
</dbReference>
<comment type="similarity">
    <text evidence="16 17">Belongs to the helicase family. Dicer subfamily.</text>
</comment>
<dbReference type="InterPro" id="IPR006935">
    <property type="entry name" value="Helicase/UvrB_N"/>
</dbReference>
<dbReference type="Gene3D" id="3.40.50.300">
    <property type="entry name" value="P-loop containing nucleotide triphosphate hydrolases"/>
    <property type="match status" value="2"/>
</dbReference>
<dbReference type="SMART" id="SM00535">
    <property type="entry name" value="RIBOc"/>
    <property type="match status" value="1"/>
</dbReference>
<dbReference type="InterPro" id="IPR000999">
    <property type="entry name" value="RNase_III_dom"/>
</dbReference>
<evidence type="ECO:0000256" key="12">
    <source>
        <dbReference type="ARBA" id="ARBA00022842"/>
    </source>
</evidence>
<dbReference type="SMART" id="SM00490">
    <property type="entry name" value="HELICc"/>
    <property type="match status" value="1"/>
</dbReference>
<dbReference type="GO" id="GO:0051607">
    <property type="term" value="P:defense response to virus"/>
    <property type="evidence" value="ECO:0007669"/>
    <property type="project" value="UniProtKB-KW"/>
</dbReference>
<dbReference type="InterPro" id="IPR001650">
    <property type="entry name" value="Helicase_C-like"/>
</dbReference>
<keyword evidence="4" id="KW-0930">Antiviral protein</keyword>
<feature type="compositionally biased region" description="Acidic residues" evidence="18">
    <location>
        <begin position="85"/>
        <end position="98"/>
    </location>
</feature>
<keyword evidence="12" id="KW-0460">Magnesium</keyword>
<keyword evidence="15" id="KW-0464">Manganese</keyword>
<evidence type="ECO:0000256" key="5">
    <source>
        <dbReference type="ARBA" id="ARBA00022723"/>
    </source>
</evidence>
<evidence type="ECO:0000256" key="13">
    <source>
        <dbReference type="ARBA" id="ARBA00022884"/>
    </source>
</evidence>
<dbReference type="CDD" id="cd00593">
    <property type="entry name" value="RIBOc"/>
    <property type="match status" value="1"/>
</dbReference>
<evidence type="ECO:0000256" key="15">
    <source>
        <dbReference type="ARBA" id="ARBA00023211"/>
    </source>
</evidence>
<dbReference type="PROSITE" id="PS51194">
    <property type="entry name" value="HELICASE_CTER"/>
    <property type="match status" value="1"/>
</dbReference>
<dbReference type="CDD" id="cd18802">
    <property type="entry name" value="SF2_C_dicer"/>
    <property type="match status" value="1"/>
</dbReference>
<keyword evidence="7" id="KW-0547">Nucleotide-binding</keyword>
<feature type="domain" description="Dicer dsRNA-binding fold" evidence="23">
    <location>
        <begin position="723"/>
        <end position="813"/>
    </location>
</feature>
<dbReference type="InterPro" id="IPR014001">
    <property type="entry name" value="Helicase_ATP-bd"/>
</dbReference>
<dbReference type="GO" id="GO:0005524">
    <property type="term" value="F:ATP binding"/>
    <property type="evidence" value="ECO:0007669"/>
    <property type="project" value="UniProtKB-KW"/>
</dbReference>
<keyword evidence="14" id="KW-0051">Antiviral defense</keyword>
<evidence type="ECO:0000259" key="20">
    <source>
        <dbReference type="PROSITE" id="PS50821"/>
    </source>
</evidence>
<keyword evidence="9" id="KW-0347">Helicase</keyword>
<dbReference type="GO" id="GO:0003677">
    <property type="term" value="F:DNA binding"/>
    <property type="evidence" value="ECO:0007669"/>
    <property type="project" value="InterPro"/>
</dbReference>
<reference evidence="24 25" key="1">
    <citation type="journal article" date="2013" name="BMC Genomics">
        <title>The genome and transcriptome of the pine saprophyte Ophiostoma piceae, and a comparison with the bark beetle-associated pine pathogen Grosmannia clavigera.</title>
        <authorList>
            <person name="Haridas S."/>
            <person name="Wang Y."/>
            <person name="Lim L."/>
            <person name="Massoumi Alamouti S."/>
            <person name="Jackman S."/>
            <person name="Docking R."/>
            <person name="Robertson G."/>
            <person name="Birol I."/>
            <person name="Bohlmann J."/>
            <person name="Breuil C."/>
        </authorList>
    </citation>
    <scope>NUCLEOTIDE SEQUENCE [LARGE SCALE GENOMIC DNA]</scope>
    <source>
        <strain evidence="24 25">UAMH 11346</strain>
    </source>
</reference>
<evidence type="ECO:0000256" key="7">
    <source>
        <dbReference type="ARBA" id="ARBA00022741"/>
    </source>
</evidence>
<evidence type="ECO:0000313" key="25">
    <source>
        <dbReference type="Proteomes" id="UP000016923"/>
    </source>
</evidence>
<dbReference type="Gene3D" id="3.30.160.380">
    <property type="entry name" value="Dicer dimerisation domain"/>
    <property type="match status" value="1"/>
</dbReference>
<dbReference type="InterPro" id="IPR003100">
    <property type="entry name" value="PAZ_dom"/>
</dbReference>
<dbReference type="GO" id="GO:0004525">
    <property type="term" value="F:ribonuclease III activity"/>
    <property type="evidence" value="ECO:0007669"/>
    <property type="project" value="InterPro"/>
</dbReference>
<evidence type="ECO:0000259" key="19">
    <source>
        <dbReference type="PROSITE" id="PS50142"/>
    </source>
</evidence>
<dbReference type="STRING" id="1262450.S3BU94"/>
<feature type="region of interest" description="Disordered" evidence="18">
    <location>
        <begin position="1161"/>
        <end position="1183"/>
    </location>
</feature>
<comment type="cofactor">
    <cofactor evidence="1">
        <name>Mn(2+)</name>
        <dbReference type="ChEBI" id="CHEBI:29035"/>
    </cofactor>
</comment>
<keyword evidence="13 17" id="KW-0694">RNA-binding</keyword>
<feature type="domain" description="PAZ" evidence="20">
    <location>
        <begin position="971"/>
        <end position="1100"/>
    </location>
</feature>
<evidence type="ECO:0000259" key="21">
    <source>
        <dbReference type="PROSITE" id="PS51192"/>
    </source>
</evidence>
<dbReference type="PANTHER" id="PTHR14950">
    <property type="entry name" value="DICER-RELATED"/>
    <property type="match status" value="1"/>
</dbReference>
<dbReference type="InterPro" id="IPR005034">
    <property type="entry name" value="Dicer_dimerisation"/>
</dbReference>
<sequence>MAPSPYSSMPGPLSDPFSFAASYVSSQVSVRKRGAPGESCSLSNTIETTSIAGDELETPKTFELPIKSLKEDWRQAIEVPKNNVQEEEEDGGNDDYAEEIPTSKLAGSQVWSSSQKKRADYDAFDSWLTQNRDDINKITKDAAATLSDEDKTSAALVRDFESTKIIESPRDYQVELFEKAKQKNIIAVLDTGSGKTLIAALLLRHTIERELEDRECGKLERVSFFLVDKVALVFQQHAVLECNLSQPVAKFSGDKVDLRWSSKDFWDKTLQAHMAIVCTADILLKCLHHSYVTMDQINLLIFDEAHHTKKNHAYARIIKDFYATQARSGASVRTPKIFGMTASPVDARTNVMQAAQELESLLHSEIATIADSSQLQDLARPKKERVVHFHMAVRPAETKLMGELYRLVGGHKLFEKNFQFAYQNHHVLGSWLIDRYWQLLFRTEERAKQEAKAEIEMSTDARNDDGIMEKLGKEGTQLSQDSISLDGEPVQYNSNVVAVREASRLVDLHHYPPPTTAGLSHKVQRLHEVLIDEFTKSSGARTRCIVFVEQRYTAFLLSDLFQQDGMKVPNLKTGLLTGGGSTDMGKNSFRTQLLTISKFKRGLINCLFATSVAEEGLDIPDCNLIIRFDLYRTMIQYVQSRGRARQNESTYIHMVELGNLEHSRLLSENKASENKMREFCNALPDDRKIVGNDYDMEYFLREEVDQPTYTVPSTLAKLTYRSSLVIVDQYVSTLPEPSNGLLKAEYSVFSSADGFFCEITMPTSSPIRYAAGRPHARKQVAKCGAAFAMCLQLYKHKYIDKHLQPTFASKLPMMRNARLAVNSKRQAKYKMRAKPEAWSNLGVPSQLYAALLMLRSPESMDRPSRPVVLLTRSPIPNIPEFMLFYGAGRASKAKCIPLDVPFRPTSEELDMLTFFSLRAFHDVFSKEYEGVAADMPYYLAPCTVKEHNLDYPSATDVRTIMDWPTIRVVASQMDVQFCSGDEPDEYFTNKFVADPFDGSRKFFLCRVRRDMSPFDPVPEGVPPPNHRAWNRPTTERNIMNYSVSLWSKSRSKLNLRKDQPVVEAEIIYQRRNLLDDRVYLDEQQQQGHCFLVLDTLHKNEFEYHVNRMCMICNKNLFNNAIDLHLEEYVRSREFDRSWYPPVMNIADKVAAPALVSVSSNADANGNGGERVSPNKSNEMGNNADDSKKAAFGLVLKRGKKQSPDSNHELSDKSIADVCEAMIGAAYLTTYEERNFDLAVRAVSAVIKSKFHPMQAYDDYFKAYAPPDWQTAPSTAAQMNMAKIVARDIGYTFQYPRLLRCAVMHPSYPRNYENLPSYQCLEFLGDSLFDMVAVDYLFHKHPDKDPQWLTEHKMAMVSNQFLGALSVTLGFHKHLLSFTGELQKQVMEYVAKIEDARARAEEEAVKNGKPAADFARDYWVHVTRPVKAVADMLEAYIGAIFVDSGFDYYGTVVPFFEKHVLPYFEDMTLYDTFANKHPVTFAVKLLSQRFGCRDWRAVVQETPDTEGDGCVTFATKVAAGFLVHGRVLGHGIAESGRYAKIAAAKQALSKLDNLSVEAFRVMTGCSCNAEVVEVKEEEQSTAV</sequence>
<dbReference type="eggNOG" id="KOG0701">
    <property type="taxonomic scope" value="Eukaryota"/>
</dbReference>
<keyword evidence="11" id="KW-0067">ATP-binding</keyword>
<evidence type="ECO:0000256" key="18">
    <source>
        <dbReference type="SAM" id="MobiDB-lite"/>
    </source>
</evidence>
<evidence type="ECO:0000256" key="10">
    <source>
        <dbReference type="ARBA" id="ARBA00022833"/>
    </source>
</evidence>
<name>S3BU94_OPHP1</name>
<dbReference type="GO" id="GO:0003723">
    <property type="term" value="F:RNA binding"/>
    <property type="evidence" value="ECO:0007669"/>
    <property type="project" value="UniProtKB-UniRule"/>
</dbReference>
<dbReference type="SMART" id="SM00487">
    <property type="entry name" value="DEXDc"/>
    <property type="match status" value="1"/>
</dbReference>
<evidence type="ECO:0000256" key="1">
    <source>
        <dbReference type="ARBA" id="ARBA00001936"/>
    </source>
</evidence>
<dbReference type="Pfam" id="PF03368">
    <property type="entry name" value="Dicer_dimer"/>
    <property type="match status" value="1"/>
</dbReference>